<dbReference type="GO" id="GO:0005524">
    <property type="term" value="F:ATP binding"/>
    <property type="evidence" value="ECO:0007669"/>
    <property type="project" value="UniProtKB-KW"/>
</dbReference>
<evidence type="ECO:0000256" key="6">
    <source>
        <dbReference type="ARBA" id="ARBA00022777"/>
    </source>
</evidence>
<dbReference type="PROSITE" id="PS50011">
    <property type="entry name" value="PROTEIN_KINASE_DOM"/>
    <property type="match status" value="1"/>
</dbReference>
<organism evidence="11 12">
    <name type="scientific">Taxus chinensis</name>
    <name type="common">Chinese yew</name>
    <name type="synonym">Taxus wallichiana var. chinensis</name>
    <dbReference type="NCBI Taxonomy" id="29808"/>
    <lineage>
        <taxon>Eukaryota</taxon>
        <taxon>Viridiplantae</taxon>
        <taxon>Streptophyta</taxon>
        <taxon>Embryophyta</taxon>
        <taxon>Tracheophyta</taxon>
        <taxon>Spermatophyta</taxon>
        <taxon>Pinopsida</taxon>
        <taxon>Pinidae</taxon>
        <taxon>Conifers II</taxon>
        <taxon>Cupressales</taxon>
        <taxon>Taxaceae</taxon>
        <taxon>Taxus</taxon>
    </lineage>
</organism>
<sequence>VIPDDCYLMNTHMMLVYEFVDNGKLEQWLHGDLGSFSALTWETRMRIILGTTKWLAYLHEGLEPKVVHREIKSRNILLDRQ</sequence>
<feature type="domain" description="Protein kinase" evidence="10">
    <location>
        <begin position="1"/>
        <end position="81"/>
    </location>
</feature>
<feature type="non-terminal residue" evidence="11">
    <location>
        <position position="1"/>
    </location>
</feature>
<evidence type="ECO:0000256" key="9">
    <source>
        <dbReference type="ARBA" id="ARBA00023136"/>
    </source>
</evidence>
<accession>A0AA38F9K9</accession>
<gene>
    <name evidence="11" type="ORF">KI387_040636</name>
</gene>
<evidence type="ECO:0000256" key="2">
    <source>
        <dbReference type="ARBA" id="ARBA00022553"/>
    </source>
</evidence>
<dbReference type="GO" id="GO:0004672">
    <property type="term" value="F:protein kinase activity"/>
    <property type="evidence" value="ECO:0007669"/>
    <property type="project" value="InterPro"/>
</dbReference>
<dbReference type="AlphaFoldDB" id="A0AA38F9K9"/>
<reference evidence="11 12" key="1">
    <citation type="journal article" date="2021" name="Nat. Plants">
        <title>The Taxus genome provides insights into paclitaxel biosynthesis.</title>
        <authorList>
            <person name="Xiong X."/>
            <person name="Gou J."/>
            <person name="Liao Q."/>
            <person name="Li Y."/>
            <person name="Zhou Q."/>
            <person name="Bi G."/>
            <person name="Li C."/>
            <person name="Du R."/>
            <person name="Wang X."/>
            <person name="Sun T."/>
            <person name="Guo L."/>
            <person name="Liang H."/>
            <person name="Lu P."/>
            <person name="Wu Y."/>
            <person name="Zhang Z."/>
            <person name="Ro D.K."/>
            <person name="Shang Y."/>
            <person name="Huang S."/>
            <person name="Yan J."/>
        </authorList>
    </citation>
    <scope>NUCLEOTIDE SEQUENCE [LARGE SCALE GENOMIC DNA]</scope>
    <source>
        <strain evidence="11">Ta-2019</strain>
    </source>
</reference>
<dbReference type="SUPFAM" id="SSF56112">
    <property type="entry name" value="Protein kinase-like (PK-like)"/>
    <property type="match status" value="1"/>
</dbReference>
<dbReference type="PANTHER" id="PTHR47984:SF14">
    <property type="entry name" value="OS01G0323000 PROTEIN"/>
    <property type="match status" value="1"/>
</dbReference>
<dbReference type="GO" id="GO:0016020">
    <property type="term" value="C:membrane"/>
    <property type="evidence" value="ECO:0007669"/>
    <property type="project" value="UniProtKB-SubCell"/>
</dbReference>
<keyword evidence="9" id="KW-0472">Membrane</keyword>
<evidence type="ECO:0000256" key="1">
    <source>
        <dbReference type="ARBA" id="ARBA00004167"/>
    </source>
</evidence>
<dbReference type="OMA" id="CLRENEF"/>
<comment type="caution">
    <text evidence="11">The sequence shown here is derived from an EMBL/GenBank/DDBJ whole genome shotgun (WGS) entry which is preliminary data.</text>
</comment>
<dbReference type="PANTHER" id="PTHR47984">
    <property type="entry name" value="OS01G0323000 PROTEIN"/>
    <property type="match status" value="1"/>
</dbReference>
<name>A0AA38F9K9_TAXCH</name>
<evidence type="ECO:0000256" key="4">
    <source>
        <dbReference type="ARBA" id="ARBA00022692"/>
    </source>
</evidence>
<comment type="subcellular location">
    <subcellularLocation>
        <location evidence="1">Membrane</location>
        <topology evidence="1">Single-pass membrane protein</topology>
    </subcellularLocation>
</comment>
<evidence type="ECO:0000259" key="10">
    <source>
        <dbReference type="PROSITE" id="PS50011"/>
    </source>
</evidence>
<dbReference type="InterPro" id="IPR000719">
    <property type="entry name" value="Prot_kinase_dom"/>
</dbReference>
<keyword evidence="7" id="KW-0067">ATP-binding</keyword>
<dbReference type="EMBL" id="JAHRHJ020000343">
    <property type="protein sequence ID" value="KAH9294161.1"/>
    <property type="molecule type" value="Genomic_DNA"/>
</dbReference>
<keyword evidence="4" id="KW-0812">Transmembrane</keyword>
<evidence type="ECO:0000256" key="8">
    <source>
        <dbReference type="ARBA" id="ARBA00022989"/>
    </source>
</evidence>
<evidence type="ECO:0000256" key="7">
    <source>
        <dbReference type="ARBA" id="ARBA00022840"/>
    </source>
</evidence>
<protein>
    <recommendedName>
        <fullName evidence="10">Protein kinase domain-containing protein</fullName>
    </recommendedName>
</protein>
<dbReference type="Pfam" id="PF00069">
    <property type="entry name" value="Pkinase"/>
    <property type="match status" value="1"/>
</dbReference>
<evidence type="ECO:0000313" key="11">
    <source>
        <dbReference type="EMBL" id="KAH9294161.1"/>
    </source>
</evidence>
<keyword evidence="3" id="KW-0808">Transferase</keyword>
<evidence type="ECO:0000256" key="3">
    <source>
        <dbReference type="ARBA" id="ARBA00022679"/>
    </source>
</evidence>
<keyword evidence="2" id="KW-0597">Phosphoprotein</keyword>
<dbReference type="Proteomes" id="UP000824469">
    <property type="component" value="Unassembled WGS sequence"/>
</dbReference>
<evidence type="ECO:0000313" key="12">
    <source>
        <dbReference type="Proteomes" id="UP000824469"/>
    </source>
</evidence>
<keyword evidence="5" id="KW-0547">Nucleotide-binding</keyword>
<dbReference type="InterPro" id="IPR052232">
    <property type="entry name" value="RLK_Ser/Thr-Kinase"/>
</dbReference>
<dbReference type="Gene3D" id="1.10.510.10">
    <property type="entry name" value="Transferase(Phosphotransferase) domain 1"/>
    <property type="match status" value="1"/>
</dbReference>
<proteinExistence type="predicted"/>
<keyword evidence="12" id="KW-1185">Reference proteome</keyword>
<keyword evidence="8" id="KW-1133">Transmembrane helix</keyword>
<evidence type="ECO:0000256" key="5">
    <source>
        <dbReference type="ARBA" id="ARBA00022741"/>
    </source>
</evidence>
<dbReference type="InterPro" id="IPR011009">
    <property type="entry name" value="Kinase-like_dom_sf"/>
</dbReference>
<keyword evidence="6" id="KW-0418">Kinase</keyword>